<name>A0A150G667_GONPE</name>
<evidence type="ECO:0000259" key="2">
    <source>
        <dbReference type="Pfam" id="PF12146"/>
    </source>
</evidence>
<protein>
    <recommendedName>
        <fullName evidence="2">Serine aminopeptidase S33 domain-containing protein</fullName>
    </recommendedName>
</protein>
<dbReference type="AlphaFoldDB" id="A0A150G667"/>
<dbReference type="InterPro" id="IPR029058">
    <property type="entry name" value="AB_hydrolase_fold"/>
</dbReference>
<dbReference type="Pfam" id="PF12146">
    <property type="entry name" value="Hydrolase_4"/>
    <property type="match status" value="2"/>
</dbReference>
<dbReference type="OrthoDB" id="2498029at2759"/>
<feature type="domain" description="Serine aminopeptidase S33" evidence="2">
    <location>
        <begin position="35"/>
        <end position="107"/>
    </location>
</feature>
<dbReference type="Proteomes" id="UP000075714">
    <property type="component" value="Unassembled WGS sequence"/>
</dbReference>
<evidence type="ECO:0000256" key="1">
    <source>
        <dbReference type="SAM" id="MobiDB-lite"/>
    </source>
</evidence>
<comment type="caution">
    <text evidence="3">The sequence shown here is derived from an EMBL/GenBank/DDBJ whole genome shotgun (WGS) entry which is preliminary data.</text>
</comment>
<dbReference type="InterPro" id="IPR022742">
    <property type="entry name" value="Hydrolase_4"/>
</dbReference>
<reference evidence="4" key="1">
    <citation type="journal article" date="2016" name="Nat. Commun.">
        <title>The Gonium pectorale genome demonstrates co-option of cell cycle regulation during the evolution of multicellularity.</title>
        <authorList>
            <person name="Hanschen E.R."/>
            <person name="Marriage T.N."/>
            <person name="Ferris P.J."/>
            <person name="Hamaji T."/>
            <person name="Toyoda A."/>
            <person name="Fujiyama A."/>
            <person name="Neme R."/>
            <person name="Noguchi H."/>
            <person name="Minakuchi Y."/>
            <person name="Suzuki M."/>
            <person name="Kawai-Toyooka H."/>
            <person name="Smith D.R."/>
            <person name="Sparks H."/>
            <person name="Anderson J."/>
            <person name="Bakaric R."/>
            <person name="Luria V."/>
            <person name="Karger A."/>
            <person name="Kirschner M.W."/>
            <person name="Durand P.M."/>
            <person name="Michod R.E."/>
            <person name="Nozaki H."/>
            <person name="Olson B.J."/>
        </authorList>
    </citation>
    <scope>NUCLEOTIDE SEQUENCE [LARGE SCALE GENOMIC DNA]</scope>
    <source>
        <strain evidence="4">NIES-2863</strain>
    </source>
</reference>
<dbReference type="SUPFAM" id="SSF53474">
    <property type="entry name" value="alpha/beta-Hydrolases"/>
    <property type="match status" value="1"/>
</dbReference>
<organism evidence="3 4">
    <name type="scientific">Gonium pectorale</name>
    <name type="common">Green alga</name>
    <dbReference type="NCBI Taxonomy" id="33097"/>
    <lineage>
        <taxon>Eukaryota</taxon>
        <taxon>Viridiplantae</taxon>
        <taxon>Chlorophyta</taxon>
        <taxon>core chlorophytes</taxon>
        <taxon>Chlorophyceae</taxon>
        <taxon>CS clade</taxon>
        <taxon>Chlamydomonadales</taxon>
        <taxon>Volvocaceae</taxon>
        <taxon>Gonium</taxon>
    </lineage>
</organism>
<dbReference type="Gene3D" id="3.40.50.1820">
    <property type="entry name" value="alpha/beta hydrolase"/>
    <property type="match status" value="1"/>
</dbReference>
<accession>A0A150G667</accession>
<evidence type="ECO:0000313" key="4">
    <source>
        <dbReference type="Proteomes" id="UP000075714"/>
    </source>
</evidence>
<dbReference type="PANTHER" id="PTHR11614">
    <property type="entry name" value="PHOSPHOLIPASE-RELATED"/>
    <property type="match status" value="1"/>
</dbReference>
<dbReference type="STRING" id="33097.A0A150G667"/>
<proteinExistence type="predicted"/>
<evidence type="ECO:0000313" key="3">
    <source>
        <dbReference type="EMBL" id="KXZ45342.1"/>
    </source>
</evidence>
<dbReference type="EMBL" id="LSYV01000057">
    <property type="protein sequence ID" value="KXZ45342.1"/>
    <property type="molecule type" value="Genomic_DNA"/>
</dbReference>
<feature type="region of interest" description="Disordered" evidence="1">
    <location>
        <begin position="343"/>
        <end position="362"/>
    </location>
</feature>
<dbReference type="InterPro" id="IPR051044">
    <property type="entry name" value="MAG_DAG_Lipase"/>
</dbReference>
<feature type="domain" description="Serine aminopeptidase S33" evidence="2">
    <location>
        <begin position="143"/>
        <end position="313"/>
    </location>
</feature>
<gene>
    <name evidence="3" type="ORF">GPECTOR_56g439</name>
</gene>
<sequence>MLMANRIAAVSGVFINKRGQRLHTLRYAPPAGWSPGALLILHHGLAEHCGRYDKVCRLLAENGVEVFAYDAHGHGKSEPQDPASRAHISSYTHLVDDLSGVMDALLAGFEGPGAAPASDPEPEVSAPAGSMAALKQQKQGGSQRRRRPPVFLLGHSMGGLVTALLCLKRQDEVAGLMLHSPALDVEWTPLLRVQAMVGGLLATLVPHARVVPAVRPEDMSQDPKVVAEYVTDPLNTVGNLQARSANELLRGMAELQRAAPELRLPVYVCHGSRDACTSAAASRRFVEGPGGVSSVDRVFRGVEGGYHELLHGPEWEDCARELLEWMRGRAASVGGGAAEVGVPAGGGAGAGVPGRGGTRSKL</sequence>
<keyword evidence="4" id="KW-1185">Reference proteome</keyword>
<feature type="region of interest" description="Disordered" evidence="1">
    <location>
        <begin position="112"/>
        <end position="145"/>
    </location>
</feature>